<evidence type="ECO:0000313" key="12">
    <source>
        <dbReference type="Proteomes" id="UP001497472"/>
    </source>
</evidence>
<comment type="subcellular location">
    <subcellularLocation>
        <location evidence="1">Nucleus</location>
    </subcellularLocation>
</comment>
<keyword evidence="3" id="KW-0808">Transferase</keyword>
<evidence type="ECO:0000256" key="6">
    <source>
        <dbReference type="ARBA" id="ARBA00022786"/>
    </source>
</evidence>
<dbReference type="GO" id="GO:0005634">
    <property type="term" value="C:nucleus"/>
    <property type="evidence" value="ECO:0007669"/>
    <property type="project" value="TreeGrafter"/>
</dbReference>
<feature type="compositionally biased region" description="Basic residues" evidence="9">
    <location>
        <begin position="681"/>
        <end position="693"/>
    </location>
</feature>
<sequence>MAFKSCLNNKQLARVATKGATCSFCGRDVDDEHLYGKLYAIGDIQCHYFCALLSSCLVQHGKEEEGLFGFLYSDILAEIERSKKHRCSYCNHSGATLGCFVTKCKKQFHLPCGREKNAVSMFHGNYKSYCQRHAPKQKISGEILDCVKKRRQKLGPNPANATLSNEAQEMVCVICYEAVDAFPTINTFWPPCCARDAWLHRSCLQRMALNAGVHYLKCPLCNDKEQFYDALLSQGFYIPDRDAAWELEQNAFAEIYERRVVCNIKECKCPSGIDYDVEEGPWDIRLCLLCGSVGAHVLCAEVDGDIYVCSVCQPAAPNDPKYLEAINAVTLPEPNPTPRRPSGPIMPCRMSIRRTKPRLHKQSNTPSTSYAANETIMEAFKEEPSQYTLDSQPKCPTFVTALKHCDSRLLSPIKLLERRLNEKLQELKALDTFEWDSSCVVDLMQDQIKKPKPLSVKRNIVNKIIDNTLEDIINKIRNQEPCSNLKTPKNICIASEQIGKENEIPVIEEIRSKVIEGVSSANDVKTEIIDSNILTEEFLDKNLPIQSIDQPIVMQKDSSMEISERGIDISSENKEKVSLKFSPDKDVLCIKNIDMDMESFKHHYLSEVDRDSRINRIESNFDADSINKVEKVKDKFKNRIKRSSTDKGKLRSNTDTESIMEVDCETILEDGSINQSNIRKYKRKSNKRFHSEKKHNSIADNESNKKYKSDTNKSIVLNFAPDGARGKKKRCNNEVSIRNKSIEVNIKWKKEKLKLKITNSKRKKQNYRQYIFEKYKNNIAMSPGELPPQKRKYTKNVTATDNLKQTLIDTFFVNKNA</sequence>
<dbReference type="PANTHER" id="PTHR12420">
    <property type="entry name" value="PHD FINGER PROTEIN"/>
    <property type="match status" value="1"/>
</dbReference>
<proteinExistence type="predicted"/>
<keyword evidence="6" id="KW-0833">Ubl conjugation pathway</keyword>
<evidence type="ECO:0000256" key="9">
    <source>
        <dbReference type="SAM" id="MobiDB-lite"/>
    </source>
</evidence>
<dbReference type="PROSITE" id="PS51805">
    <property type="entry name" value="EPHD"/>
    <property type="match status" value="1"/>
</dbReference>
<evidence type="ECO:0000259" key="10">
    <source>
        <dbReference type="PROSITE" id="PS51805"/>
    </source>
</evidence>
<dbReference type="InterPro" id="IPR059102">
    <property type="entry name" value="PHD_PHF7/G2E3-like"/>
</dbReference>
<dbReference type="GO" id="GO:0008270">
    <property type="term" value="F:zinc ion binding"/>
    <property type="evidence" value="ECO:0007669"/>
    <property type="project" value="UniProtKB-KW"/>
</dbReference>
<evidence type="ECO:0000256" key="1">
    <source>
        <dbReference type="ARBA" id="ARBA00004123"/>
    </source>
</evidence>
<evidence type="ECO:0000256" key="5">
    <source>
        <dbReference type="ARBA" id="ARBA00022771"/>
    </source>
</evidence>
<dbReference type="Pfam" id="PF13771">
    <property type="entry name" value="zf-HC5HC2H"/>
    <property type="match status" value="1"/>
</dbReference>
<dbReference type="InterPro" id="IPR034732">
    <property type="entry name" value="EPHD"/>
</dbReference>
<name>A0AAV1JUP8_9NEOP</name>
<evidence type="ECO:0000256" key="7">
    <source>
        <dbReference type="ARBA" id="ARBA00022833"/>
    </source>
</evidence>
<protein>
    <recommendedName>
        <fullName evidence="10">PHD-type domain-containing protein</fullName>
    </recommendedName>
</protein>
<evidence type="ECO:0000256" key="8">
    <source>
        <dbReference type="ARBA" id="ARBA00023242"/>
    </source>
</evidence>
<dbReference type="InterPro" id="IPR011011">
    <property type="entry name" value="Znf_FYVE_PHD"/>
</dbReference>
<dbReference type="SUPFAM" id="SSF57903">
    <property type="entry name" value="FYVE/PHD zinc finger"/>
    <property type="match status" value="1"/>
</dbReference>
<dbReference type="Proteomes" id="UP001497472">
    <property type="component" value="Unassembled WGS sequence"/>
</dbReference>
<dbReference type="EMBL" id="CAVLEF010000215">
    <property type="protein sequence ID" value="CAK1553169.1"/>
    <property type="molecule type" value="Genomic_DNA"/>
</dbReference>
<reference evidence="11 12" key="1">
    <citation type="submission" date="2023-11" db="EMBL/GenBank/DDBJ databases">
        <authorList>
            <person name="Okamura Y."/>
        </authorList>
    </citation>
    <scope>NUCLEOTIDE SEQUENCE [LARGE SCALE GENOMIC DNA]</scope>
</reference>
<dbReference type="InterPro" id="IPR051188">
    <property type="entry name" value="PHD-type_Zinc_Finger"/>
</dbReference>
<feature type="region of interest" description="Disordered" evidence="9">
    <location>
        <begin position="681"/>
        <end position="707"/>
    </location>
</feature>
<dbReference type="InterPro" id="IPR013083">
    <property type="entry name" value="Znf_RING/FYVE/PHD"/>
</dbReference>
<dbReference type="PANTHER" id="PTHR12420:SF42">
    <property type="entry name" value="G2_M PHASE-SPECIFIC E3 UBIQUITIN-PROTEIN LIGASE"/>
    <property type="match status" value="1"/>
</dbReference>
<dbReference type="InterPro" id="IPR042013">
    <property type="entry name" value="PHF7/G2E3_ePHD"/>
</dbReference>
<evidence type="ECO:0000256" key="3">
    <source>
        <dbReference type="ARBA" id="ARBA00022679"/>
    </source>
</evidence>
<comment type="caution">
    <text evidence="11">The sequence shown here is derived from an EMBL/GenBank/DDBJ whole genome shotgun (WGS) entry which is preliminary data.</text>
</comment>
<accession>A0AAV1JUP8</accession>
<keyword evidence="4" id="KW-0479">Metal-binding</keyword>
<keyword evidence="8" id="KW-0539">Nucleus</keyword>
<keyword evidence="7" id="KW-0862">Zinc</keyword>
<dbReference type="Pfam" id="PF26054">
    <property type="entry name" value="PHD_G2E3"/>
    <property type="match status" value="1"/>
</dbReference>
<evidence type="ECO:0000256" key="4">
    <source>
        <dbReference type="ARBA" id="ARBA00022723"/>
    </source>
</evidence>
<evidence type="ECO:0000256" key="2">
    <source>
        <dbReference type="ARBA" id="ARBA00004906"/>
    </source>
</evidence>
<keyword evidence="12" id="KW-1185">Reference proteome</keyword>
<feature type="domain" description="PHD-type" evidence="10">
    <location>
        <begin position="19"/>
        <end position="134"/>
    </location>
</feature>
<evidence type="ECO:0000313" key="11">
    <source>
        <dbReference type="EMBL" id="CAK1553169.1"/>
    </source>
</evidence>
<dbReference type="AlphaFoldDB" id="A0AAV1JUP8"/>
<comment type="pathway">
    <text evidence="2">Protein modification; protein ubiquitination.</text>
</comment>
<organism evidence="11 12">
    <name type="scientific">Leptosia nina</name>
    <dbReference type="NCBI Taxonomy" id="320188"/>
    <lineage>
        <taxon>Eukaryota</taxon>
        <taxon>Metazoa</taxon>
        <taxon>Ecdysozoa</taxon>
        <taxon>Arthropoda</taxon>
        <taxon>Hexapoda</taxon>
        <taxon>Insecta</taxon>
        <taxon>Pterygota</taxon>
        <taxon>Neoptera</taxon>
        <taxon>Endopterygota</taxon>
        <taxon>Lepidoptera</taxon>
        <taxon>Glossata</taxon>
        <taxon>Ditrysia</taxon>
        <taxon>Papilionoidea</taxon>
        <taxon>Pieridae</taxon>
        <taxon>Pierinae</taxon>
        <taxon>Leptosia</taxon>
    </lineage>
</organism>
<keyword evidence="5" id="KW-0863">Zinc-finger</keyword>
<feature type="compositionally biased region" description="Basic and acidic residues" evidence="9">
    <location>
        <begin position="694"/>
        <end position="707"/>
    </location>
</feature>
<gene>
    <name evidence="11" type="ORF">LNINA_LOCUS12183</name>
</gene>
<dbReference type="Gene3D" id="3.30.40.10">
    <property type="entry name" value="Zinc/RING finger domain, C3HC4 (zinc finger)"/>
    <property type="match status" value="2"/>
</dbReference>
<dbReference type="CDD" id="cd15669">
    <property type="entry name" value="ePHD_PHF7_G2E3_like"/>
    <property type="match status" value="1"/>
</dbReference>